<feature type="transmembrane region" description="Helical" evidence="7">
    <location>
        <begin position="61"/>
        <end position="78"/>
    </location>
</feature>
<feature type="transmembrane region" description="Helical" evidence="7">
    <location>
        <begin position="124"/>
        <end position="141"/>
    </location>
</feature>
<feature type="transmembrane region" description="Helical" evidence="7">
    <location>
        <begin position="297"/>
        <end position="317"/>
    </location>
</feature>
<accession>A0A2N7WXB7</accession>
<feature type="transmembrane region" description="Helical" evidence="7">
    <location>
        <begin position="90"/>
        <end position="112"/>
    </location>
</feature>
<organism evidence="8 11">
    <name type="scientific">Paraburkholderia rhynchosiae</name>
    <dbReference type="NCBI Taxonomy" id="487049"/>
    <lineage>
        <taxon>Bacteria</taxon>
        <taxon>Pseudomonadati</taxon>
        <taxon>Pseudomonadota</taxon>
        <taxon>Betaproteobacteria</taxon>
        <taxon>Burkholderiales</taxon>
        <taxon>Burkholderiaceae</taxon>
        <taxon>Paraburkholderia</taxon>
    </lineage>
</organism>
<dbReference type="OrthoDB" id="9027281at2"/>
<evidence type="ECO:0000313" key="8">
    <source>
        <dbReference type="EMBL" id="CAB3635845.1"/>
    </source>
</evidence>
<dbReference type="InterPro" id="IPR003370">
    <property type="entry name" value="Chromate_transpt"/>
</dbReference>
<evidence type="ECO:0000313" key="11">
    <source>
        <dbReference type="Proteomes" id="UP000494205"/>
    </source>
</evidence>
<evidence type="ECO:0000256" key="3">
    <source>
        <dbReference type="ARBA" id="ARBA00022475"/>
    </source>
</evidence>
<dbReference type="Proteomes" id="UP000235659">
    <property type="component" value="Unassembled WGS sequence"/>
</dbReference>
<dbReference type="PANTHER" id="PTHR43663">
    <property type="entry name" value="CHROMATE TRANSPORT PROTEIN-RELATED"/>
    <property type="match status" value="1"/>
</dbReference>
<evidence type="ECO:0000313" key="10">
    <source>
        <dbReference type="Proteomes" id="UP000235659"/>
    </source>
</evidence>
<feature type="transmembrane region" description="Helical" evidence="7">
    <location>
        <begin position="205"/>
        <end position="223"/>
    </location>
</feature>
<dbReference type="PIRSF" id="PIRSF004810">
    <property type="entry name" value="ChrA"/>
    <property type="match status" value="1"/>
</dbReference>
<protein>
    <submittedName>
        <fullName evidence="8">Chromate transport protein</fullName>
    </submittedName>
    <submittedName>
        <fullName evidence="9">Chromate transporter</fullName>
    </submittedName>
</protein>
<dbReference type="EMBL" id="CADIJZ010000001">
    <property type="protein sequence ID" value="CAB3635845.1"/>
    <property type="molecule type" value="Genomic_DNA"/>
</dbReference>
<feature type="transmembrane region" description="Helical" evidence="7">
    <location>
        <begin position="337"/>
        <end position="355"/>
    </location>
</feature>
<dbReference type="RefSeq" id="WP_102630211.1">
    <property type="nucleotide sequence ID" value="NZ_CADIJZ010000001.1"/>
</dbReference>
<dbReference type="GO" id="GO:0005886">
    <property type="term" value="C:plasma membrane"/>
    <property type="evidence" value="ECO:0007669"/>
    <property type="project" value="UniProtKB-SubCell"/>
</dbReference>
<dbReference type="Pfam" id="PF02417">
    <property type="entry name" value="Chromate_transp"/>
    <property type="match status" value="2"/>
</dbReference>
<proteinExistence type="inferred from homology"/>
<keyword evidence="5 7" id="KW-1133">Transmembrane helix</keyword>
<evidence type="ECO:0000313" key="9">
    <source>
        <dbReference type="EMBL" id="PMS34004.1"/>
    </source>
</evidence>
<dbReference type="EMBL" id="PNXY01000001">
    <property type="protein sequence ID" value="PMS34004.1"/>
    <property type="molecule type" value="Genomic_DNA"/>
</dbReference>
<sequence length="402" mass="43633">MQTITSHDSARRGEREPLWKLFRVVFGLSALSWGGLALMAQLENHYVEREGRLSRVAFSDLIALAWMVPGPVGCNVAVQLGHALRGRAGAWVAGIASVLPFFMLMTLFAMFYRTPLVRAAASQTLLNHFSVVLATLIGITWYKQTRALVRGKLEWAAALVGCVALFYAHSPAAYVLMLSAAFGAGWVVSPVRHTRIVVSFARGDWQILGVLCVFVLLFALPLPHRYDLALLWPRLAGAGMTLFGGGFSALPVLKTLFVTPAIGISDNDFTLAFSLSPLSPGPLLNVVPFFGYLIDGWVGALIATLALFVPSGCLVVLAQRHLHQLKMNPRFEHGMRILRAVTTAFLAVAVLRIAGRVPIQPVYLITALFSAMCFAKLKVPVYVVYGTVAVGCGLWLAYGALP</sequence>
<reference evidence="9 10" key="1">
    <citation type="submission" date="2018-01" db="EMBL/GenBank/DDBJ databases">
        <title>Whole genome analyses suggest that Burkholderia sensu lato contains two further novel genera in the rhizoxinica-symbiotica group Mycetohabitans gen. nov., and Trinickia gen. nov.: implications for the evolution of diazotrophy and nodulation in the Burkholderiaceae.</title>
        <authorList>
            <person name="Estrada-de los Santos P."/>
            <person name="Palmer M."/>
            <person name="Chavez-Ramirez B."/>
            <person name="Beukes C."/>
            <person name="Steenkamp E.T."/>
            <person name="Hirsch A.M."/>
            <person name="Manyaka P."/>
            <person name="Maluk M."/>
            <person name="Lafos M."/>
            <person name="Crook M."/>
            <person name="Gross E."/>
            <person name="Simon M.F."/>
            <person name="Bueno dos Reis Junior F."/>
            <person name="Poole P.S."/>
            <person name="Venter S.N."/>
            <person name="James E.K."/>
        </authorList>
    </citation>
    <scope>NUCLEOTIDE SEQUENCE [LARGE SCALE GENOMIC DNA]</scope>
    <source>
        <strain evidence="9 10">WSM 3937</strain>
    </source>
</reference>
<comment type="subcellular location">
    <subcellularLocation>
        <location evidence="1">Cell membrane</location>
        <topology evidence="1">Multi-pass membrane protein</topology>
    </subcellularLocation>
</comment>
<dbReference type="GO" id="GO:0015109">
    <property type="term" value="F:chromate transmembrane transporter activity"/>
    <property type="evidence" value="ECO:0007669"/>
    <property type="project" value="InterPro"/>
</dbReference>
<name>A0A2N7WXB7_9BURK</name>
<reference evidence="8 11" key="2">
    <citation type="submission" date="2020-04" db="EMBL/GenBank/DDBJ databases">
        <authorList>
            <person name="De Canck E."/>
        </authorList>
    </citation>
    <scope>NUCLEOTIDE SEQUENCE [LARGE SCALE GENOMIC DNA]</scope>
    <source>
        <strain evidence="8 11">LMG 27174</strain>
    </source>
</reference>
<keyword evidence="6 7" id="KW-0472">Membrane</keyword>
<keyword evidence="3" id="KW-1003">Cell membrane</keyword>
<dbReference type="Proteomes" id="UP000494205">
    <property type="component" value="Unassembled WGS sequence"/>
</dbReference>
<dbReference type="PANTHER" id="PTHR43663:SF1">
    <property type="entry name" value="CHROMATE TRANSPORTER"/>
    <property type="match status" value="1"/>
</dbReference>
<feature type="transmembrane region" description="Helical" evidence="7">
    <location>
        <begin position="21"/>
        <end position="41"/>
    </location>
</feature>
<evidence type="ECO:0000256" key="1">
    <source>
        <dbReference type="ARBA" id="ARBA00004651"/>
    </source>
</evidence>
<keyword evidence="4 7" id="KW-0812">Transmembrane</keyword>
<keyword evidence="10" id="KW-1185">Reference proteome</keyword>
<gene>
    <name evidence="8" type="primary">chrA1</name>
    <name evidence="9" type="ORF">C0Z16_00055</name>
    <name evidence="8" type="ORF">LMG27174_00010</name>
</gene>
<feature type="transmembrane region" description="Helical" evidence="7">
    <location>
        <begin position="235"/>
        <end position="257"/>
    </location>
</feature>
<feature type="transmembrane region" description="Helical" evidence="7">
    <location>
        <begin position="382"/>
        <end position="401"/>
    </location>
</feature>
<evidence type="ECO:0000256" key="7">
    <source>
        <dbReference type="SAM" id="Phobius"/>
    </source>
</evidence>
<dbReference type="InterPro" id="IPR014047">
    <property type="entry name" value="Chr_Tranpt_l_chain"/>
</dbReference>
<dbReference type="AlphaFoldDB" id="A0A2N7WXB7"/>
<feature type="transmembrane region" description="Helical" evidence="7">
    <location>
        <begin position="153"/>
        <end position="169"/>
    </location>
</feature>
<evidence type="ECO:0000256" key="5">
    <source>
        <dbReference type="ARBA" id="ARBA00022989"/>
    </source>
</evidence>
<dbReference type="InterPro" id="IPR052518">
    <property type="entry name" value="CHR_Transporter"/>
</dbReference>
<evidence type="ECO:0000256" key="4">
    <source>
        <dbReference type="ARBA" id="ARBA00022692"/>
    </source>
</evidence>
<evidence type="ECO:0000256" key="6">
    <source>
        <dbReference type="ARBA" id="ARBA00023136"/>
    </source>
</evidence>
<comment type="similarity">
    <text evidence="2">Belongs to the chromate ion transporter (CHR) (TC 2.A.51) family.</text>
</comment>
<evidence type="ECO:0000256" key="2">
    <source>
        <dbReference type="ARBA" id="ARBA00005262"/>
    </source>
</evidence>